<evidence type="ECO:0000313" key="2">
    <source>
        <dbReference type="EMBL" id="KPL83405.1"/>
    </source>
</evidence>
<dbReference type="OrthoDB" id="9815877at2"/>
<dbReference type="AlphaFoldDB" id="A0A0P6XVZ0"/>
<dbReference type="InterPro" id="IPR029063">
    <property type="entry name" value="SAM-dependent_MTases_sf"/>
</dbReference>
<accession>A0A0P6XVZ0</accession>
<keyword evidence="1" id="KW-0620">Polyamine biosynthesis</keyword>
<protein>
    <submittedName>
        <fullName evidence="2">Spermine synthase</fullName>
    </submittedName>
</protein>
<dbReference type="PANTHER" id="PTHR43317:SF1">
    <property type="entry name" value="THERMOSPERMINE SYNTHASE ACAULIS5"/>
    <property type="match status" value="1"/>
</dbReference>
<dbReference type="Pfam" id="PF01564">
    <property type="entry name" value="Spermine_synth"/>
    <property type="match status" value="1"/>
</dbReference>
<comment type="caution">
    <text evidence="2">The sequence shown here is derived from an EMBL/GenBank/DDBJ whole genome shotgun (WGS) entry which is preliminary data.</text>
</comment>
<organism evidence="2 3">
    <name type="scientific">Thermanaerothrix daxensis</name>
    <dbReference type="NCBI Taxonomy" id="869279"/>
    <lineage>
        <taxon>Bacteria</taxon>
        <taxon>Bacillati</taxon>
        <taxon>Chloroflexota</taxon>
        <taxon>Anaerolineae</taxon>
        <taxon>Anaerolineales</taxon>
        <taxon>Anaerolineaceae</taxon>
        <taxon>Thermanaerothrix</taxon>
    </lineage>
</organism>
<keyword evidence="3" id="KW-1185">Reference proteome</keyword>
<dbReference type="PANTHER" id="PTHR43317">
    <property type="entry name" value="THERMOSPERMINE SYNTHASE ACAULIS5"/>
    <property type="match status" value="1"/>
</dbReference>
<dbReference type="RefSeq" id="WP_054521386.1">
    <property type="nucleotide sequence ID" value="NZ_LGKO01000003.1"/>
</dbReference>
<evidence type="ECO:0000256" key="1">
    <source>
        <dbReference type="ARBA" id="ARBA00023115"/>
    </source>
</evidence>
<gene>
    <name evidence="2" type="ORF">SE15_06920</name>
</gene>
<sequence>MSGSVVLSHYQAAAWLAARGQVAVLRTSLDLGRTEAEVRLGAEGVELPTGEHLDWAAVARVAEDLSGCYRLEGKDLVRIQAFSSRTGRAYSLYPTPTAPTLLISGIPMHRIKGTDPWQDTLSKVRVANPRGWVLDTCMGLGYTAIAAARTAERVLTIELDPAVVALARQNPWSQPLFTDPRIQVLIGDGAELLPALASGVFSCVIHDPPTFALAGELYTLEFYREVMRVLRPRGRMFHYIGDPESKSGRAVTARVRERLRQAGFQRLTPAPRAFGLLAEK</sequence>
<dbReference type="Proteomes" id="UP000050544">
    <property type="component" value="Unassembled WGS sequence"/>
</dbReference>
<proteinExistence type="predicted"/>
<reference evidence="2 3" key="1">
    <citation type="submission" date="2015-07" db="EMBL/GenBank/DDBJ databases">
        <title>Whole genome sequence of Thermanaerothrix daxensis DSM 23592.</title>
        <authorList>
            <person name="Hemp J."/>
            <person name="Ward L.M."/>
            <person name="Pace L.A."/>
            <person name="Fischer W.W."/>
        </authorList>
    </citation>
    <scope>NUCLEOTIDE SEQUENCE [LARGE SCALE GENOMIC DNA]</scope>
    <source>
        <strain evidence="2 3">GNS-1</strain>
    </source>
</reference>
<dbReference type="STRING" id="869279.SE15_06920"/>
<dbReference type="SUPFAM" id="SSF53335">
    <property type="entry name" value="S-adenosyl-L-methionine-dependent methyltransferases"/>
    <property type="match status" value="1"/>
</dbReference>
<dbReference type="CDD" id="cd02440">
    <property type="entry name" value="AdoMet_MTases"/>
    <property type="match status" value="1"/>
</dbReference>
<name>A0A0P6XVZ0_9CHLR</name>
<dbReference type="EMBL" id="LGKO01000003">
    <property type="protein sequence ID" value="KPL83405.1"/>
    <property type="molecule type" value="Genomic_DNA"/>
</dbReference>
<evidence type="ECO:0000313" key="3">
    <source>
        <dbReference type="Proteomes" id="UP000050544"/>
    </source>
</evidence>
<dbReference type="Gene3D" id="3.40.50.150">
    <property type="entry name" value="Vaccinia Virus protein VP39"/>
    <property type="match status" value="1"/>
</dbReference>
<dbReference type="GO" id="GO:0006596">
    <property type="term" value="P:polyamine biosynthetic process"/>
    <property type="evidence" value="ECO:0007669"/>
    <property type="project" value="UniProtKB-KW"/>
</dbReference>